<dbReference type="Pfam" id="PF01075">
    <property type="entry name" value="Glyco_transf_9"/>
    <property type="match status" value="1"/>
</dbReference>
<reference evidence="6" key="1">
    <citation type="submission" date="2016-10" db="EMBL/GenBank/DDBJ databases">
        <title>Sequence of Gallionella enrichment culture.</title>
        <authorList>
            <person name="Poehlein A."/>
            <person name="Muehling M."/>
            <person name="Daniel R."/>
        </authorList>
    </citation>
    <scope>NUCLEOTIDE SEQUENCE</scope>
</reference>
<dbReference type="FunFam" id="3.40.50.2000:FF:000023">
    <property type="entry name" value="ADP-heptose--LPS heptosyltransferase II"/>
    <property type="match status" value="1"/>
</dbReference>
<evidence type="ECO:0000313" key="6">
    <source>
        <dbReference type="EMBL" id="OIQ88292.1"/>
    </source>
</evidence>
<comment type="catalytic activity">
    <reaction evidence="5">
        <text>an L-alpha-D-Hep-(1-&gt;5)-[alpha-Kdo-(2-&gt;4)]-alpha-Kdo-(2-&gt;6)-lipid A + ADP-L-glycero-beta-D-manno-heptose = an L-alpha-D-Hep-(1-&gt;3)-L-alpha-D-Hep-(1-&gt;5)-[alpha-Kdo-(2-&gt;4)]-alpha-Kdo-(2-&gt;6)-lipid A + ADP + H(+)</text>
        <dbReference type="Rhea" id="RHEA:74071"/>
        <dbReference type="ChEBI" id="CHEBI:15378"/>
        <dbReference type="ChEBI" id="CHEBI:61506"/>
        <dbReference type="ChEBI" id="CHEBI:193068"/>
        <dbReference type="ChEBI" id="CHEBI:193069"/>
        <dbReference type="ChEBI" id="CHEBI:456216"/>
        <dbReference type="EC" id="2.4.99.24"/>
    </reaction>
</comment>
<keyword evidence="1" id="KW-0328">Glycosyltransferase</keyword>
<name>A0A1J5R894_9ZZZZ</name>
<dbReference type="Gene3D" id="3.40.50.2000">
    <property type="entry name" value="Glycogen Phosphorylase B"/>
    <property type="match status" value="2"/>
</dbReference>
<dbReference type="InterPro" id="IPR002201">
    <property type="entry name" value="Glyco_trans_9"/>
</dbReference>
<gene>
    <name evidence="6" type="primary">rfaF_16</name>
    <name evidence="6" type="ORF">GALL_298240</name>
</gene>
<comment type="caution">
    <text evidence="6">The sequence shown here is derived from an EMBL/GenBank/DDBJ whole genome shotgun (WGS) entry which is preliminary data.</text>
</comment>
<evidence type="ECO:0000256" key="4">
    <source>
        <dbReference type="ARBA" id="ARBA00044042"/>
    </source>
</evidence>
<sequence>MGGARQTPDEVLLVAPQWIGDAVMAQPLAARLAADGARVVALALPAVAPVLRAMPGVAEVIDVALAHGRLDWRLRRRIAASLRARRFRAAYVLGNNVKSRLIPWLARIPLRIGYRGEAAGWLLTRALREPPARSDMRARYLELAAAGALPGAPELFADAAAVSAALQQFGLPAGTIALCPGAEYGGAKRWPLEHFAAFARLAQRDGLPVVVLGAPRDREAGDAIATAAAGVRNLCGATDMAQAIALLASTRGVLSNDSGLMHVAAALGRPTLGLYGSTDPRHTPPSARRSATIWLQLDCSPCFARECPLGTLACLKDIAPERAWAALRGLLEPG</sequence>
<dbReference type="PANTHER" id="PTHR30160">
    <property type="entry name" value="TETRAACYLDISACCHARIDE 4'-KINASE-RELATED"/>
    <property type="match status" value="1"/>
</dbReference>
<dbReference type="GO" id="GO:0005829">
    <property type="term" value="C:cytosol"/>
    <property type="evidence" value="ECO:0007669"/>
    <property type="project" value="TreeGrafter"/>
</dbReference>
<dbReference type="InterPro" id="IPR011910">
    <property type="entry name" value="RfaF"/>
</dbReference>
<dbReference type="CDD" id="cd03789">
    <property type="entry name" value="GT9_LPS_heptosyltransferase"/>
    <property type="match status" value="1"/>
</dbReference>
<dbReference type="SUPFAM" id="SSF53756">
    <property type="entry name" value="UDP-Glycosyltransferase/glycogen phosphorylase"/>
    <property type="match status" value="1"/>
</dbReference>
<dbReference type="PANTHER" id="PTHR30160:SF7">
    <property type="entry name" value="ADP-HEPTOSE--LPS HEPTOSYLTRANSFERASE 2"/>
    <property type="match status" value="1"/>
</dbReference>
<dbReference type="InterPro" id="IPR051199">
    <property type="entry name" value="LPS_LOS_Heptosyltrfase"/>
</dbReference>
<dbReference type="GO" id="GO:0009244">
    <property type="term" value="P:lipopolysaccharide core region biosynthetic process"/>
    <property type="evidence" value="ECO:0007669"/>
    <property type="project" value="TreeGrafter"/>
</dbReference>
<evidence type="ECO:0000256" key="3">
    <source>
        <dbReference type="ARBA" id="ARBA00043995"/>
    </source>
</evidence>
<dbReference type="EMBL" id="MLJW01000378">
    <property type="protein sequence ID" value="OIQ88292.1"/>
    <property type="molecule type" value="Genomic_DNA"/>
</dbReference>
<evidence type="ECO:0000256" key="2">
    <source>
        <dbReference type="ARBA" id="ARBA00022679"/>
    </source>
</evidence>
<organism evidence="6">
    <name type="scientific">mine drainage metagenome</name>
    <dbReference type="NCBI Taxonomy" id="410659"/>
    <lineage>
        <taxon>unclassified sequences</taxon>
        <taxon>metagenomes</taxon>
        <taxon>ecological metagenomes</taxon>
    </lineage>
</organism>
<dbReference type="GO" id="GO:0008713">
    <property type="term" value="F:ADP-heptose-lipopolysaccharide heptosyltransferase activity"/>
    <property type="evidence" value="ECO:0007669"/>
    <property type="project" value="UniProtKB-EC"/>
</dbReference>
<dbReference type="NCBIfam" id="TIGR02195">
    <property type="entry name" value="heptsyl_trn_II"/>
    <property type="match status" value="1"/>
</dbReference>
<accession>A0A1J5R894</accession>
<comment type="similarity">
    <text evidence="3">Belongs to the glycosyltransferase 9 family.</text>
</comment>
<proteinExistence type="inferred from homology"/>
<evidence type="ECO:0000256" key="5">
    <source>
        <dbReference type="ARBA" id="ARBA00047503"/>
    </source>
</evidence>
<dbReference type="EC" id="2.4.99.24" evidence="4"/>
<protein>
    <recommendedName>
        <fullName evidence="4">lipopolysaccharide heptosyltransferase II</fullName>
        <ecNumber evidence="4">2.4.99.24</ecNumber>
    </recommendedName>
</protein>
<evidence type="ECO:0000256" key="1">
    <source>
        <dbReference type="ARBA" id="ARBA00022676"/>
    </source>
</evidence>
<dbReference type="AlphaFoldDB" id="A0A1J5R894"/>
<keyword evidence="2 6" id="KW-0808">Transferase</keyword>